<dbReference type="SUPFAM" id="SSF81321">
    <property type="entry name" value="Family A G protein-coupled receptor-like"/>
    <property type="match status" value="1"/>
</dbReference>
<reference evidence="13" key="4">
    <citation type="submission" date="2025-09" db="UniProtKB">
        <authorList>
            <consortium name="Ensembl"/>
        </authorList>
    </citation>
    <scope>IDENTIFICATION</scope>
</reference>
<keyword evidence="14" id="KW-1185">Reference proteome</keyword>
<keyword evidence="4 11" id="KW-1133">Transmembrane helix</keyword>
<evidence type="ECO:0000256" key="2">
    <source>
        <dbReference type="ARBA" id="ARBA00022475"/>
    </source>
</evidence>
<dbReference type="GO" id="GO:0004930">
    <property type="term" value="F:G protein-coupled receptor activity"/>
    <property type="evidence" value="ECO:0000318"/>
    <property type="project" value="GO_Central"/>
</dbReference>
<keyword evidence="3 10" id="KW-0812">Transmembrane</keyword>
<evidence type="ECO:0000256" key="8">
    <source>
        <dbReference type="ARBA" id="ARBA00023180"/>
    </source>
</evidence>
<feature type="transmembrane region" description="Helical" evidence="11">
    <location>
        <begin position="128"/>
        <end position="147"/>
    </location>
</feature>
<dbReference type="PROSITE" id="PS00237">
    <property type="entry name" value="G_PROTEIN_RECEP_F1_1"/>
    <property type="match status" value="1"/>
</dbReference>
<dbReference type="GO" id="GO:0005886">
    <property type="term" value="C:plasma membrane"/>
    <property type="evidence" value="ECO:0000318"/>
    <property type="project" value="GO_Central"/>
</dbReference>
<dbReference type="EMBL" id="EAAA01002329">
    <property type="status" value="NOT_ANNOTATED_CDS"/>
    <property type="molecule type" value="Genomic_DNA"/>
</dbReference>
<reference evidence="14" key="1">
    <citation type="journal article" date="2002" name="Science">
        <title>The draft genome of Ciona intestinalis: insights into chordate and vertebrate origins.</title>
        <authorList>
            <person name="Dehal P."/>
            <person name="Satou Y."/>
            <person name="Campbell R.K."/>
            <person name="Chapman J."/>
            <person name="Degnan B."/>
            <person name="De Tomaso A."/>
            <person name="Davidson B."/>
            <person name="Di Gregorio A."/>
            <person name="Gelpke M."/>
            <person name="Goodstein D.M."/>
            <person name="Harafuji N."/>
            <person name="Hastings K.E."/>
            <person name="Ho I."/>
            <person name="Hotta K."/>
            <person name="Huang W."/>
            <person name="Kawashima T."/>
            <person name="Lemaire P."/>
            <person name="Martinez D."/>
            <person name="Meinertzhagen I.A."/>
            <person name="Necula S."/>
            <person name="Nonaka M."/>
            <person name="Putnam N."/>
            <person name="Rash S."/>
            <person name="Saiga H."/>
            <person name="Satake M."/>
            <person name="Terry A."/>
            <person name="Yamada L."/>
            <person name="Wang H.G."/>
            <person name="Awazu S."/>
            <person name="Azumi K."/>
            <person name="Boore J."/>
            <person name="Branno M."/>
            <person name="Chin-Bow S."/>
            <person name="DeSantis R."/>
            <person name="Doyle S."/>
            <person name="Francino P."/>
            <person name="Keys D.N."/>
            <person name="Haga S."/>
            <person name="Hayashi H."/>
            <person name="Hino K."/>
            <person name="Imai K.S."/>
            <person name="Inaba K."/>
            <person name="Kano S."/>
            <person name="Kobayashi K."/>
            <person name="Kobayashi M."/>
            <person name="Lee B.I."/>
            <person name="Makabe K.W."/>
            <person name="Manohar C."/>
            <person name="Matassi G."/>
            <person name="Medina M."/>
            <person name="Mochizuki Y."/>
            <person name="Mount S."/>
            <person name="Morishita T."/>
            <person name="Miura S."/>
            <person name="Nakayama A."/>
            <person name="Nishizaka S."/>
            <person name="Nomoto H."/>
            <person name="Ohta F."/>
            <person name="Oishi K."/>
            <person name="Rigoutsos I."/>
            <person name="Sano M."/>
            <person name="Sasaki A."/>
            <person name="Sasakura Y."/>
            <person name="Shoguchi E."/>
            <person name="Shin-i T."/>
            <person name="Spagnuolo A."/>
            <person name="Stainier D."/>
            <person name="Suzuki M.M."/>
            <person name="Tassy O."/>
            <person name="Takatori N."/>
            <person name="Tokuoka M."/>
            <person name="Yagi K."/>
            <person name="Yoshizaki F."/>
            <person name="Wada S."/>
            <person name="Zhang C."/>
            <person name="Hyatt P.D."/>
            <person name="Larimer F."/>
            <person name="Detter C."/>
            <person name="Doggett N."/>
            <person name="Glavina T."/>
            <person name="Hawkins T."/>
            <person name="Richardson P."/>
            <person name="Lucas S."/>
            <person name="Kohara Y."/>
            <person name="Levine M."/>
            <person name="Satoh N."/>
            <person name="Rokhsar D.S."/>
        </authorList>
    </citation>
    <scope>NUCLEOTIDE SEQUENCE [LARGE SCALE GENOMIC DNA]</scope>
</reference>
<evidence type="ECO:0000256" key="10">
    <source>
        <dbReference type="RuleBase" id="RU000688"/>
    </source>
</evidence>
<dbReference type="Proteomes" id="UP000008144">
    <property type="component" value="Chromosome 7"/>
</dbReference>
<dbReference type="PRINTS" id="PR00237">
    <property type="entry name" value="GPCRRHODOPSN"/>
</dbReference>
<keyword evidence="8" id="KW-0325">Glycoprotein</keyword>
<keyword evidence="7 10" id="KW-0675">Receptor</keyword>
<dbReference type="Pfam" id="PF00001">
    <property type="entry name" value="7tm_1"/>
    <property type="match status" value="1"/>
</dbReference>
<protein>
    <recommendedName>
        <fullName evidence="12">G-protein coupled receptors family 1 profile domain-containing protein</fullName>
    </recommendedName>
</protein>
<dbReference type="Ensembl" id="ENSCINT00000006001.3">
    <property type="protein sequence ID" value="ENSCINP00000006001.3"/>
    <property type="gene ID" value="ENSCING00000002943.3"/>
</dbReference>
<feature type="transmembrane region" description="Helical" evidence="11">
    <location>
        <begin position="12"/>
        <end position="35"/>
    </location>
</feature>
<organism evidence="13 14">
    <name type="scientific">Ciona intestinalis</name>
    <name type="common">Transparent sea squirt</name>
    <name type="synonym">Ascidia intestinalis</name>
    <dbReference type="NCBI Taxonomy" id="7719"/>
    <lineage>
        <taxon>Eukaryota</taxon>
        <taxon>Metazoa</taxon>
        <taxon>Chordata</taxon>
        <taxon>Tunicata</taxon>
        <taxon>Ascidiacea</taxon>
        <taxon>Phlebobranchia</taxon>
        <taxon>Cionidae</taxon>
        <taxon>Ciona</taxon>
    </lineage>
</organism>
<evidence type="ECO:0000256" key="7">
    <source>
        <dbReference type="ARBA" id="ARBA00023170"/>
    </source>
</evidence>
<evidence type="ECO:0000256" key="1">
    <source>
        <dbReference type="ARBA" id="ARBA00004651"/>
    </source>
</evidence>
<dbReference type="Gene3D" id="1.20.1070.10">
    <property type="entry name" value="Rhodopsin 7-helix transmembrane proteins"/>
    <property type="match status" value="2"/>
</dbReference>
<reference evidence="13" key="2">
    <citation type="journal article" date="2008" name="Genome Biol.">
        <title>Improved genome assembly and evidence-based global gene model set for the chordate Ciona intestinalis: new insight into intron and operon populations.</title>
        <authorList>
            <person name="Satou Y."/>
            <person name="Mineta K."/>
            <person name="Ogasawara M."/>
            <person name="Sasakura Y."/>
            <person name="Shoguchi E."/>
            <person name="Ueno K."/>
            <person name="Yamada L."/>
            <person name="Matsumoto J."/>
            <person name="Wasserscheid J."/>
            <person name="Dewar K."/>
            <person name="Wiley G.B."/>
            <person name="Macmil S.L."/>
            <person name="Roe B.A."/>
            <person name="Zeller R.W."/>
            <person name="Hastings K.E."/>
            <person name="Lemaire P."/>
            <person name="Lindquist E."/>
            <person name="Endo T."/>
            <person name="Hotta K."/>
            <person name="Inaba K."/>
        </authorList>
    </citation>
    <scope>NUCLEOTIDE SEQUENCE [LARGE SCALE GENOMIC DNA]</scope>
    <source>
        <strain evidence="13">wild type</strain>
    </source>
</reference>
<name>F6R8W1_CIOIN</name>
<evidence type="ECO:0000313" key="14">
    <source>
        <dbReference type="Proteomes" id="UP000008144"/>
    </source>
</evidence>
<dbReference type="AlphaFoldDB" id="F6R8W1"/>
<comment type="similarity">
    <text evidence="10">Belongs to the G-protein coupled receptor 1 family.</text>
</comment>
<dbReference type="InterPro" id="IPR017452">
    <property type="entry name" value="GPCR_Rhodpsn_7TM"/>
</dbReference>
<dbReference type="InterPro" id="IPR000276">
    <property type="entry name" value="GPCR_Rhodpsn"/>
</dbReference>
<evidence type="ECO:0000256" key="3">
    <source>
        <dbReference type="ARBA" id="ARBA00022692"/>
    </source>
</evidence>
<feature type="transmembrane region" description="Helical" evidence="11">
    <location>
        <begin position="363"/>
        <end position="382"/>
    </location>
</feature>
<dbReference type="InParanoid" id="F6R8W1"/>
<feature type="transmembrane region" description="Helical" evidence="11">
    <location>
        <begin position="167"/>
        <end position="189"/>
    </location>
</feature>
<dbReference type="GeneTree" id="ENSGT00940000163614"/>
<keyword evidence="2" id="KW-1003">Cell membrane</keyword>
<keyword evidence="5 10" id="KW-0297">G-protein coupled receptor</keyword>
<dbReference type="SMART" id="SM01381">
    <property type="entry name" value="7TM_GPCR_Srsx"/>
    <property type="match status" value="1"/>
</dbReference>
<dbReference type="GO" id="GO:0004935">
    <property type="term" value="F:adrenergic receptor activity"/>
    <property type="evidence" value="ECO:0007669"/>
    <property type="project" value="InterPro"/>
</dbReference>
<dbReference type="InterPro" id="IPR002233">
    <property type="entry name" value="ADR_fam"/>
</dbReference>
<accession>F6R8W1</accession>
<evidence type="ECO:0000256" key="9">
    <source>
        <dbReference type="ARBA" id="ARBA00023224"/>
    </source>
</evidence>
<dbReference type="PROSITE" id="PS50262">
    <property type="entry name" value="G_PROTEIN_RECEP_F1_2"/>
    <property type="match status" value="1"/>
</dbReference>
<feature type="transmembrane region" description="Helical" evidence="11">
    <location>
        <begin position="323"/>
        <end position="343"/>
    </location>
</feature>
<dbReference type="FunCoup" id="F6R8W1">
    <property type="interactions" value="12"/>
</dbReference>
<evidence type="ECO:0000256" key="5">
    <source>
        <dbReference type="ARBA" id="ARBA00023040"/>
    </source>
</evidence>
<keyword evidence="9 10" id="KW-0807">Transducer</keyword>
<dbReference type="PANTHER" id="PTHR24248:SF174">
    <property type="entry name" value="TYRAMINE_OCTOPAMINE RECEPTOR"/>
    <property type="match status" value="1"/>
</dbReference>
<feature type="domain" description="G-protein coupled receptors family 1 profile" evidence="12">
    <location>
        <begin position="27"/>
        <end position="379"/>
    </location>
</feature>
<dbReference type="PANTHER" id="PTHR24248">
    <property type="entry name" value="ADRENERGIC RECEPTOR-RELATED G-PROTEIN COUPLED RECEPTOR"/>
    <property type="match status" value="1"/>
</dbReference>
<dbReference type="STRING" id="7719.ENSCINP00000006001"/>
<dbReference type="HOGENOM" id="CLU_009579_11_1_1"/>
<evidence type="ECO:0000313" key="13">
    <source>
        <dbReference type="Ensembl" id="ENSCINP00000006001.3"/>
    </source>
</evidence>
<dbReference type="PRINTS" id="PR01103">
    <property type="entry name" value="ADRENERGICR"/>
</dbReference>
<comment type="subcellular location">
    <subcellularLocation>
        <location evidence="1">Cell membrane</location>
        <topology evidence="1">Multi-pass membrane protein</topology>
    </subcellularLocation>
</comment>
<feature type="transmembrane region" description="Helical" evidence="11">
    <location>
        <begin position="47"/>
        <end position="66"/>
    </location>
</feature>
<evidence type="ECO:0000256" key="6">
    <source>
        <dbReference type="ARBA" id="ARBA00023136"/>
    </source>
</evidence>
<evidence type="ECO:0000259" key="12">
    <source>
        <dbReference type="PROSITE" id="PS50262"/>
    </source>
</evidence>
<feature type="transmembrane region" description="Helical" evidence="11">
    <location>
        <begin position="86"/>
        <end position="107"/>
    </location>
</feature>
<proteinExistence type="inferred from homology"/>
<keyword evidence="6 11" id="KW-0472">Membrane</keyword>
<sequence>SSILYSEEQVVIFSALTSILCIIGLFGNLTVIVVIRRDRVIYKHRQNLYLLSLAVADVSLVVLVVPFSITNELLGYWPFGTVYCRIYLSVDILLCTASIWNICMIGLDRYISVKYPMTYRKFRTMPKIRLFIVSIWLFAAVVSLLPFVSEIETINSERGCFINASSWYIVVSCSLSFFIPSCIIWPVYIRIYMIGNHIQMNMLIRRSDPKQDSTSKFETKVRRLSRTSRSLENLMTLLVVPNSTNNSRSVTSATTDQRQMNRSQSFTECLNSGREDGNLLSSVAYDVTSQKSTRSDIYYISRSSSQSQQSSCTTAMSRRERRFVCIISIITGCFMACWMPFFLTYMIYAVCRACCINNTLFKVFFWLGYLNSALNPVLYTAFNKDFRSAFQRLFHLSGRRTIC</sequence>
<evidence type="ECO:0000256" key="4">
    <source>
        <dbReference type="ARBA" id="ARBA00022989"/>
    </source>
</evidence>
<dbReference type="OMA" id="WCEIFLA"/>
<reference evidence="13" key="3">
    <citation type="submission" date="2025-08" db="UniProtKB">
        <authorList>
            <consortium name="Ensembl"/>
        </authorList>
    </citation>
    <scope>IDENTIFICATION</scope>
</reference>
<evidence type="ECO:0000256" key="11">
    <source>
        <dbReference type="SAM" id="Phobius"/>
    </source>
</evidence>